<dbReference type="Pfam" id="PF18803">
    <property type="entry name" value="CxC2"/>
    <property type="match status" value="1"/>
</dbReference>
<protein>
    <recommendedName>
        <fullName evidence="2">CxC2-like cysteine cluster KDZ transposase-associated domain-containing protein</fullName>
    </recommendedName>
</protein>
<dbReference type="InterPro" id="IPR041457">
    <property type="entry name" value="CxC2_KDZ-assoc"/>
</dbReference>
<keyword evidence="4" id="KW-1185">Reference proteome</keyword>
<accession>A0AAD7MEW0</accession>
<dbReference type="Proteomes" id="UP001215598">
    <property type="component" value="Unassembled WGS sequence"/>
</dbReference>
<feature type="compositionally biased region" description="Low complexity" evidence="1">
    <location>
        <begin position="29"/>
        <end position="39"/>
    </location>
</feature>
<name>A0AAD7MEW0_9AGAR</name>
<feature type="domain" description="CxC2-like cysteine cluster KDZ transposase-associated" evidence="2">
    <location>
        <begin position="173"/>
        <end position="278"/>
    </location>
</feature>
<evidence type="ECO:0000259" key="2">
    <source>
        <dbReference type="Pfam" id="PF18803"/>
    </source>
</evidence>
<evidence type="ECO:0000313" key="3">
    <source>
        <dbReference type="EMBL" id="KAJ7714389.1"/>
    </source>
</evidence>
<reference evidence="3" key="1">
    <citation type="submission" date="2023-03" db="EMBL/GenBank/DDBJ databases">
        <title>Massive genome expansion in bonnet fungi (Mycena s.s.) driven by repeated elements and novel gene families across ecological guilds.</title>
        <authorList>
            <consortium name="Lawrence Berkeley National Laboratory"/>
            <person name="Harder C.B."/>
            <person name="Miyauchi S."/>
            <person name="Viragh M."/>
            <person name="Kuo A."/>
            <person name="Thoen E."/>
            <person name="Andreopoulos B."/>
            <person name="Lu D."/>
            <person name="Skrede I."/>
            <person name="Drula E."/>
            <person name="Henrissat B."/>
            <person name="Morin E."/>
            <person name="Kohler A."/>
            <person name="Barry K."/>
            <person name="LaButti K."/>
            <person name="Morin E."/>
            <person name="Salamov A."/>
            <person name="Lipzen A."/>
            <person name="Mereny Z."/>
            <person name="Hegedus B."/>
            <person name="Baldrian P."/>
            <person name="Stursova M."/>
            <person name="Weitz H."/>
            <person name="Taylor A."/>
            <person name="Grigoriev I.V."/>
            <person name="Nagy L.G."/>
            <person name="Martin F."/>
            <person name="Kauserud H."/>
        </authorList>
    </citation>
    <scope>NUCLEOTIDE SEQUENCE</scope>
    <source>
        <strain evidence="3">CBHHK182m</strain>
    </source>
</reference>
<sequence>MAPAKKRKGTLHATIDASDSDSDGYTEQTTTVTKSGKVTKSNIRVHPANKKFKATQIPTPVPDPILDVEEDFVEDEDVDAEIDGKPQGMSKAMSAFTNRRDLIEAAIFQTLSSAQLASGTPVQCACKEPAEFRCPECGITDMLCGQCLVKIHPGHRFHHIEKWDGSDFVRVPLLDLGHAVHLEHNGAVCPNGGRVPVGRKTVFVDTNGIHEGKVFFCHCGATVIPEYLQLICARLFPATVDVPATVFTFDVLNNFHVHNLVSKKTASDYYRALRKLTSGAFPHLTPDRVREFIRIVRVWRNIVMRRRAGQTLTLNIDHIIVNCCPNSLAISMLEKAVIDAARENEKHKYTLFLSSDANFKLQRKQKVDDPDDIALNDGNTYFPNKKYVAVMGRHDDKCTCSELKAVRMQNIVKFKNTVITGVVAVQCARHGFFMPGGMVDLTRGEGDWFPQLIPLISQLGGAVPKMHFRNHIAQCQSQWSTNFQEFLAFLIGELIEGSWAEMNQFAGSTKETYHGHCHDIIDDGCGQWNWDKVIQMGQTLQKMYRDAQAAIRKREPPLKALTETTDPALIKEWSAMATTWEIKKGKYSSPYDAHIKNGPPTHRSAYEKLLLAELNKSMASGVIGSGDTVFITKGLLLEKEQHRIKVILKTSTLDKAVRRKSKLQTDITTWRVAQLDRFPMLQREVDGPKVAPEETRLLLPSSFDASRRRILQMVELATTEYQLREGTAHDALQDVRNAIKTFNFNLKFMVDKKIRGQAAGTRAQSFLRTLANDRVIAANEYRTTRGALLSLGLREDDSTLQPLADNELYSKNNTDSTKIGESKEVDPWFWSVGRPAGMSAKQDKEWSVEIDRVKWFRDRANLQRAKEQAELVDVEFDRTITAFEKNASAWKILHSECMPGSGEASYAHNKYLMYIMLAQHCSAAKVKAPGLSEKDEEDELAKALDLLKKKKKSNQELPEDWEGSDGIGVSGIAWIIGIGWDRMG</sequence>
<dbReference type="EMBL" id="JARKIB010000326">
    <property type="protein sequence ID" value="KAJ7714389.1"/>
    <property type="molecule type" value="Genomic_DNA"/>
</dbReference>
<dbReference type="Pfam" id="PF18758">
    <property type="entry name" value="KDZ"/>
    <property type="match status" value="2"/>
</dbReference>
<dbReference type="AlphaFoldDB" id="A0AAD7MEW0"/>
<proteinExistence type="predicted"/>
<evidence type="ECO:0000256" key="1">
    <source>
        <dbReference type="SAM" id="MobiDB-lite"/>
    </source>
</evidence>
<comment type="caution">
    <text evidence="3">The sequence shown here is derived from an EMBL/GenBank/DDBJ whole genome shotgun (WGS) entry which is preliminary data.</text>
</comment>
<organism evidence="3 4">
    <name type="scientific">Mycena metata</name>
    <dbReference type="NCBI Taxonomy" id="1033252"/>
    <lineage>
        <taxon>Eukaryota</taxon>
        <taxon>Fungi</taxon>
        <taxon>Dikarya</taxon>
        <taxon>Basidiomycota</taxon>
        <taxon>Agaricomycotina</taxon>
        <taxon>Agaricomycetes</taxon>
        <taxon>Agaricomycetidae</taxon>
        <taxon>Agaricales</taxon>
        <taxon>Marasmiineae</taxon>
        <taxon>Mycenaceae</taxon>
        <taxon>Mycena</taxon>
    </lineage>
</organism>
<dbReference type="InterPro" id="IPR040521">
    <property type="entry name" value="KDZ"/>
</dbReference>
<feature type="compositionally biased region" description="Basic residues" evidence="1">
    <location>
        <begin position="1"/>
        <end position="10"/>
    </location>
</feature>
<gene>
    <name evidence="3" type="ORF">B0H16DRAFT_1478066</name>
</gene>
<evidence type="ECO:0000313" key="4">
    <source>
        <dbReference type="Proteomes" id="UP001215598"/>
    </source>
</evidence>
<feature type="region of interest" description="Disordered" evidence="1">
    <location>
        <begin position="1"/>
        <end position="39"/>
    </location>
</feature>